<reference evidence="1 2" key="1">
    <citation type="journal article" date="2015" name="Genome Announc.">
        <title>Draft Genome Sequences of Marine Isolates of Thalassomonas viridans and Thalassomonas actiniarum.</title>
        <authorList>
            <person name="Olonade I."/>
            <person name="van Zyl L.J."/>
            <person name="Trindade M."/>
        </authorList>
    </citation>
    <scope>NUCLEOTIDE SEQUENCE [LARGE SCALE GENOMIC DNA]</scope>
    <source>
        <strain evidence="1 2">A5K-106</strain>
    </source>
</reference>
<protein>
    <submittedName>
        <fullName evidence="1">Uncharacterized protein</fullName>
    </submittedName>
</protein>
<sequence length="140" mass="15803">MKFIPHGKLSASIEDDIFIIDGTGPWNKEALEQATRDFSAFHQELYGKKWGVLVLTHGDPIHTPDASHFLIDAIKTDKKHGRISTALVIKDCDDIKFAKIHIRDIYHKAGENLQFFKSEQSAKHWLQAQLSAANKLVIQG</sequence>
<organism evidence="1 2">
    <name type="scientific">Thalassomonas actiniarum</name>
    <dbReference type="NCBI Taxonomy" id="485447"/>
    <lineage>
        <taxon>Bacteria</taxon>
        <taxon>Pseudomonadati</taxon>
        <taxon>Pseudomonadota</taxon>
        <taxon>Gammaproteobacteria</taxon>
        <taxon>Alteromonadales</taxon>
        <taxon>Colwelliaceae</taxon>
        <taxon>Thalassomonas</taxon>
    </lineage>
</organism>
<proteinExistence type="predicted"/>
<dbReference type="RefSeq" id="WP_044833688.1">
    <property type="nucleotide sequence ID" value="NZ_CP059735.1"/>
</dbReference>
<evidence type="ECO:0000313" key="1">
    <source>
        <dbReference type="EMBL" id="WDD99363.1"/>
    </source>
</evidence>
<dbReference type="AlphaFoldDB" id="A0AAE9YS91"/>
<accession>A0AAE9YS91</accession>
<name>A0AAE9YS91_9GAMM</name>
<dbReference type="EMBL" id="CP059735">
    <property type="protein sequence ID" value="WDD99363.1"/>
    <property type="molecule type" value="Genomic_DNA"/>
</dbReference>
<gene>
    <name evidence="1" type="ORF">SG35_001345</name>
</gene>
<evidence type="ECO:0000313" key="2">
    <source>
        <dbReference type="Proteomes" id="UP000032568"/>
    </source>
</evidence>
<reference evidence="1 2" key="2">
    <citation type="journal article" date="2022" name="Mar. Drugs">
        <title>Bioassay-Guided Fractionation Leads to the Detection of Cholic Acid Generated by the Rare Thalassomonas sp.</title>
        <authorList>
            <person name="Pheiffer F."/>
            <person name="Schneider Y.K."/>
            <person name="Hansen E.H."/>
            <person name="Andersen J.H."/>
            <person name="Isaksson J."/>
            <person name="Busche T."/>
            <person name="R C."/>
            <person name="Kalinowski J."/>
            <person name="Zyl L.V."/>
            <person name="Trindade M."/>
        </authorList>
    </citation>
    <scope>NUCLEOTIDE SEQUENCE [LARGE SCALE GENOMIC DNA]</scope>
    <source>
        <strain evidence="1 2">A5K-106</strain>
    </source>
</reference>
<dbReference type="Proteomes" id="UP000032568">
    <property type="component" value="Chromosome"/>
</dbReference>
<keyword evidence="2" id="KW-1185">Reference proteome</keyword>
<dbReference type="KEGG" id="tact:SG35_001345"/>